<keyword evidence="3" id="KW-1185">Reference proteome</keyword>
<sequence>MLDNLCEKVILNQSLADDFQAKFISSSGAQARAHSPPNRQRPQASQQVPTRPSAVASTTSPTASSTAGRPPVQIHHVQPSQVDQPSPSSS</sequence>
<feature type="compositionally biased region" description="Low complexity" evidence="1">
    <location>
        <begin position="49"/>
        <end position="90"/>
    </location>
</feature>
<feature type="region of interest" description="Disordered" evidence="1">
    <location>
        <begin position="27"/>
        <end position="90"/>
    </location>
</feature>
<feature type="compositionally biased region" description="Polar residues" evidence="1">
    <location>
        <begin position="37"/>
        <end position="48"/>
    </location>
</feature>
<organism evidence="2 3">
    <name type="scientific">Triticum urartu</name>
    <name type="common">Red wild einkorn</name>
    <name type="synonym">Crithodium urartu</name>
    <dbReference type="NCBI Taxonomy" id="4572"/>
    <lineage>
        <taxon>Eukaryota</taxon>
        <taxon>Viridiplantae</taxon>
        <taxon>Streptophyta</taxon>
        <taxon>Embryophyta</taxon>
        <taxon>Tracheophyta</taxon>
        <taxon>Spermatophyta</taxon>
        <taxon>Magnoliopsida</taxon>
        <taxon>Liliopsida</taxon>
        <taxon>Poales</taxon>
        <taxon>Poaceae</taxon>
        <taxon>BOP clade</taxon>
        <taxon>Pooideae</taxon>
        <taxon>Triticodae</taxon>
        <taxon>Triticeae</taxon>
        <taxon>Triticinae</taxon>
        <taxon>Triticum</taxon>
    </lineage>
</organism>
<accession>A0A8R7V9G9</accession>
<evidence type="ECO:0000313" key="2">
    <source>
        <dbReference type="EnsemblPlants" id="TuG1812G0700005949.01.T01"/>
    </source>
</evidence>
<proteinExistence type="predicted"/>
<dbReference type="InterPro" id="IPR039322">
    <property type="entry name" value="MOM1"/>
</dbReference>
<protein>
    <submittedName>
        <fullName evidence="2">Uncharacterized protein</fullName>
    </submittedName>
</protein>
<dbReference type="Proteomes" id="UP000015106">
    <property type="component" value="Chromosome 7"/>
</dbReference>
<evidence type="ECO:0000313" key="3">
    <source>
        <dbReference type="Proteomes" id="UP000015106"/>
    </source>
</evidence>
<dbReference type="EnsemblPlants" id="TuG1812G0700005949.01.T01">
    <property type="protein sequence ID" value="TuG1812G0700005949.01.T01"/>
    <property type="gene ID" value="TuG1812G0700005949.01"/>
</dbReference>
<dbReference type="AlphaFoldDB" id="A0A8R7V9G9"/>
<dbReference type="GO" id="GO:0031507">
    <property type="term" value="P:heterochromatin formation"/>
    <property type="evidence" value="ECO:0007669"/>
    <property type="project" value="InterPro"/>
</dbReference>
<reference evidence="2" key="3">
    <citation type="submission" date="2022-06" db="UniProtKB">
        <authorList>
            <consortium name="EnsemblPlants"/>
        </authorList>
    </citation>
    <scope>IDENTIFICATION</scope>
</reference>
<reference evidence="3" key="1">
    <citation type="journal article" date="2013" name="Nature">
        <title>Draft genome of the wheat A-genome progenitor Triticum urartu.</title>
        <authorList>
            <person name="Ling H.Q."/>
            <person name="Zhao S."/>
            <person name="Liu D."/>
            <person name="Wang J."/>
            <person name="Sun H."/>
            <person name="Zhang C."/>
            <person name="Fan H."/>
            <person name="Li D."/>
            <person name="Dong L."/>
            <person name="Tao Y."/>
            <person name="Gao C."/>
            <person name="Wu H."/>
            <person name="Li Y."/>
            <person name="Cui Y."/>
            <person name="Guo X."/>
            <person name="Zheng S."/>
            <person name="Wang B."/>
            <person name="Yu K."/>
            <person name="Liang Q."/>
            <person name="Yang W."/>
            <person name="Lou X."/>
            <person name="Chen J."/>
            <person name="Feng M."/>
            <person name="Jian J."/>
            <person name="Zhang X."/>
            <person name="Luo G."/>
            <person name="Jiang Y."/>
            <person name="Liu J."/>
            <person name="Wang Z."/>
            <person name="Sha Y."/>
            <person name="Zhang B."/>
            <person name="Wu H."/>
            <person name="Tang D."/>
            <person name="Shen Q."/>
            <person name="Xue P."/>
            <person name="Zou S."/>
            <person name="Wang X."/>
            <person name="Liu X."/>
            <person name="Wang F."/>
            <person name="Yang Y."/>
            <person name="An X."/>
            <person name="Dong Z."/>
            <person name="Zhang K."/>
            <person name="Zhang X."/>
            <person name="Luo M.C."/>
            <person name="Dvorak J."/>
            <person name="Tong Y."/>
            <person name="Wang J."/>
            <person name="Yang H."/>
            <person name="Li Z."/>
            <person name="Wang D."/>
            <person name="Zhang A."/>
            <person name="Wang J."/>
        </authorList>
    </citation>
    <scope>NUCLEOTIDE SEQUENCE</scope>
    <source>
        <strain evidence="3">cv. G1812</strain>
    </source>
</reference>
<reference evidence="2" key="2">
    <citation type="submission" date="2018-03" db="EMBL/GenBank/DDBJ databases">
        <title>The Triticum urartu genome reveals the dynamic nature of wheat genome evolution.</title>
        <authorList>
            <person name="Ling H."/>
            <person name="Ma B."/>
            <person name="Shi X."/>
            <person name="Liu H."/>
            <person name="Dong L."/>
            <person name="Sun H."/>
            <person name="Cao Y."/>
            <person name="Gao Q."/>
            <person name="Zheng S."/>
            <person name="Li Y."/>
            <person name="Yu Y."/>
            <person name="Du H."/>
            <person name="Qi M."/>
            <person name="Li Y."/>
            <person name="Yu H."/>
            <person name="Cui Y."/>
            <person name="Wang N."/>
            <person name="Chen C."/>
            <person name="Wu H."/>
            <person name="Zhao Y."/>
            <person name="Zhang J."/>
            <person name="Li Y."/>
            <person name="Zhou W."/>
            <person name="Zhang B."/>
            <person name="Hu W."/>
            <person name="Eijk M."/>
            <person name="Tang J."/>
            <person name="Witsenboer H."/>
            <person name="Zhao S."/>
            <person name="Li Z."/>
            <person name="Zhang A."/>
            <person name="Wang D."/>
            <person name="Liang C."/>
        </authorList>
    </citation>
    <scope>NUCLEOTIDE SEQUENCE [LARGE SCALE GENOMIC DNA]</scope>
    <source>
        <strain evidence="2">cv. G1812</strain>
    </source>
</reference>
<dbReference type="PANTHER" id="PTHR35116:SF2">
    <property type="entry name" value="ATP-DEPENDENT HELICASE FAMILY PROTEIN-RELATED"/>
    <property type="match status" value="1"/>
</dbReference>
<name>A0A8R7V9G9_TRIUA</name>
<evidence type="ECO:0000256" key="1">
    <source>
        <dbReference type="SAM" id="MobiDB-lite"/>
    </source>
</evidence>
<dbReference type="PANTHER" id="PTHR35116">
    <property type="entry name" value="HELICASE PROTEIN MOM1"/>
    <property type="match status" value="1"/>
</dbReference>
<dbReference type="Gramene" id="TuG1812G0700005949.01.T01">
    <property type="protein sequence ID" value="TuG1812G0700005949.01.T01"/>
    <property type="gene ID" value="TuG1812G0700005949.01"/>
</dbReference>